<proteinExistence type="predicted"/>
<protein>
    <submittedName>
        <fullName evidence="2">YhcN/YlaJ family sporulation lipoprotein</fullName>
    </submittedName>
</protein>
<dbReference type="NCBIfam" id="TIGR02898">
    <property type="entry name" value="spore_YhcN_YlaJ"/>
    <property type="match status" value="1"/>
</dbReference>
<organism evidence="2 3">
    <name type="scientific">Thermoflavimicrobium daqui</name>
    <dbReference type="NCBI Taxonomy" id="2137476"/>
    <lineage>
        <taxon>Bacteria</taxon>
        <taxon>Bacillati</taxon>
        <taxon>Bacillota</taxon>
        <taxon>Bacilli</taxon>
        <taxon>Bacillales</taxon>
        <taxon>Thermoactinomycetaceae</taxon>
        <taxon>Thermoflavimicrobium</taxon>
    </lineage>
</organism>
<dbReference type="GO" id="GO:0030435">
    <property type="term" value="P:sporulation resulting in formation of a cellular spore"/>
    <property type="evidence" value="ECO:0007669"/>
    <property type="project" value="InterPro"/>
</dbReference>
<dbReference type="Proteomes" id="UP000251213">
    <property type="component" value="Unassembled WGS sequence"/>
</dbReference>
<dbReference type="AlphaFoldDB" id="A0A364K6Q0"/>
<feature type="compositionally biased region" description="Basic and acidic residues" evidence="1">
    <location>
        <begin position="178"/>
        <end position="198"/>
    </location>
</feature>
<comment type="caution">
    <text evidence="2">The sequence shown here is derived from an EMBL/GenBank/DDBJ whole genome shotgun (WGS) entry which is preliminary data.</text>
</comment>
<keyword evidence="2" id="KW-0449">Lipoprotein</keyword>
<keyword evidence="3" id="KW-1185">Reference proteome</keyword>
<dbReference type="InterPro" id="IPR019076">
    <property type="entry name" value="Spore_lipoprot_YhcN/YlaJ-like"/>
</dbReference>
<name>A0A364K6Q0_9BACL</name>
<evidence type="ECO:0000256" key="1">
    <source>
        <dbReference type="SAM" id="MobiDB-lite"/>
    </source>
</evidence>
<evidence type="ECO:0000313" key="3">
    <source>
        <dbReference type="Proteomes" id="UP000251213"/>
    </source>
</evidence>
<dbReference type="OrthoDB" id="2381329at2"/>
<dbReference type="EMBL" id="QJKK01000003">
    <property type="protein sequence ID" value="RAL25986.1"/>
    <property type="molecule type" value="Genomic_DNA"/>
</dbReference>
<reference evidence="2 3" key="2">
    <citation type="submission" date="2018-06" db="EMBL/GenBank/DDBJ databases">
        <authorList>
            <person name="Zhirakovskaya E."/>
        </authorList>
    </citation>
    <scope>NUCLEOTIDE SEQUENCE [LARGE SCALE GENOMIC DNA]</scope>
    <source>
        <strain evidence="2 3">FBKL4.011</strain>
    </source>
</reference>
<feature type="region of interest" description="Disordered" evidence="1">
    <location>
        <begin position="171"/>
        <end position="198"/>
    </location>
</feature>
<reference evidence="2 3" key="1">
    <citation type="submission" date="2018-06" db="EMBL/GenBank/DDBJ databases">
        <title>Thermoflavimicrobium daqus sp. nov., a thermophilic microbe isolated from Moutai-flavour Daqu.</title>
        <authorList>
            <person name="Wang X."/>
            <person name="Zhou H."/>
        </authorList>
    </citation>
    <scope>NUCLEOTIDE SEQUENCE [LARGE SCALE GENOMIC DNA]</scope>
    <source>
        <strain evidence="2 3">FBKL4.011</strain>
    </source>
</reference>
<feature type="region of interest" description="Disordered" evidence="1">
    <location>
        <begin position="33"/>
        <end position="67"/>
    </location>
</feature>
<accession>A0A364K6Q0</accession>
<gene>
    <name evidence="2" type="ORF">DL897_07950</name>
</gene>
<feature type="compositionally biased region" description="Basic and acidic residues" evidence="1">
    <location>
        <begin position="51"/>
        <end position="66"/>
    </location>
</feature>
<dbReference type="PROSITE" id="PS51257">
    <property type="entry name" value="PROKAR_LIPOPROTEIN"/>
    <property type="match status" value="1"/>
</dbReference>
<sequence>MKTVKGRNTMHLLLRRLSILFVISILITGCETSNKPPAKEATPGPNQPISHTERVKQTIPQPKRDQSSQAIANRLVNLATSVPHVRGATAVVLGKYTIVGIDLDPRLDRGRVGTVKYTVAQALHEDPQGARALVTADIDLVQRLRDVNHDIRQGRPLGGILEELADITNRIVPQPSREAPKREEPPTRTNEQRLKQTP</sequence>
<dbReference type="InterPro" id="IPR014247">
    <property type="entry name" value="Spore_lipoprot_YhcN/YlaJ"/>
</dbReference>
<evidence type="ECO:0000313" key="2">
    <source>
        <dbReference type="EMBL" id="RAL25986.1"/>
    </source>
</evidence>
<dbReference type="Pfam" id="PF09580">
    <property type="entry name" value="Spore_YhcN_YlaJ"/>
    <property type="match status" value="1"/>
</dbReference>